<evidence type="ECO:0000259" key="10">
    <source>
        <dbReference type="PROSITE" id="PS51767"/>
    </source>
</evidence>
<keyword evidence="6" id="KW-0238">DNA-binding</keyword>
<dbReference type="Pfam" id="PF14543">
    <property type="entry name" value="TAXi_N"/>
    <property type="match status" value="1"/>
</dbReference>
<dbReference type="GO" id="GO:0004190">
    <property type="term" value="F:aspartic-type endopeptidase activity"/>
    <property type="evidence" value="ECO:0007669"/>
    <property type="project" value="UniProtKB-KW"/>
</dbReference>
<dbReference type="FunFam" id="2.40.70.10:FF:000016">
    <property type="entry name" value="Probable aspartic protease At2g35615"/>
    <property type="match status" value="1"/>
</dbReference>
<dbReference type="PANTHER" id="PTHR13683">
    <property type="entry name" value="ASPARTYL PROTEASES"/>
    <property type="match status" value="1"/>
</dbReference>
<comment type="similarity">
    <text evidence="1">Belongs to the peptidase A1 family.</text>
</comment>
<name>A0A6I9SRT1_SESIN</name>
<dbReference type="InterPro" id="IPR001461">
    <property type="entry name" value="Aspartic_peptidase_A1"/>
</dbReference>
<protein>
    <submittedName>
        <fullName evidence="12">Protein ASPARTIC PROTEASE IN GUARD CELL 1</fullName>
    </submittedName>
</protein>
<feature type="region of interest" description="Disordered" evidence="8">
    <location>
        <begin position="120"/>
        <end position="151"/>
    </location>
</feature>
<keyword evidence="2 12" id="KW-0645">Protease</keyword>
<evidence type="ECO:0000256" key="7">
    <source>
        <dbReference type="PIRSR" id="PIRSR601461-1"/>
    </source>
</evidence>
<dbReference type="KEGG" id="sind:105158029"/>
<proteinExistence type="inferred from homology"/>
<dbReference type="PROSITE" id="PS00141">
    <property type="entry name" value="ASP_PROTEASE"/>
    <property type="match status" value="1"/>
</dbReference>
<dbReference type="InterPro" id="IPR001969">
    <property type="entry name" value="Aspartic_peptidase_AS"/>
</dbReference>
<keyword evidence="4" id="KW-0064">Aspartyl protease</keyword>
<dbReference type="RefSeq" id="XP_011072934.1">
    <property type="nucleotide sequence ID" value="XM_011074632.2"/>
</dbReference>
<dbReference type="OrthoDB" id="2747330at2759"/>
<dbReference type="InterPro" id="IPR032861">
    <property type="entry name" value="TAXi_N"/>
</dbReference>
<dbReference type="GO" id="GO:0003677">
    <property type="term" value="F:DNA binding"/>
    <property type="evidence" value="ECO:0007669"/>
    <property type="project" value="UniProtKB-KW"/>
</dbReference>
<accession>A0A6I9SRT1</accession>
<dbReference type="Pfam" id="PF14541">
    <property type="entry name" value="TAXi_C"/>
    <property type="match status" value="1"/>
</dbReference>
<feature type="chain" id="PRO_5026778725" evidence="9">
    <location>
        <begin position="27"/>
        <end position="510"/>
    </location>
</feature>
<dbReference type="InterPro" id="IPR021109">
    <property type="entry name" value="Peptidase_aspartic_dom_sf"/>
</dbReference>
<evidence type="ECO:0000256" key="2">
    <source>
        <dbReference type="ARBA" id="ARBA00022670"/>
    </source>
</evidence>
<dbReference type="GO" id="GO:0006508">
    <property type="term" value="P:proteolysis"/>
    <property type="evidence" value="ECO:0007669"/>
    <property type="project" value="UniProtKB-KW"/>
</dbReference>
<dbReference type="InterPro" id="IPR033121">
    <property type="entry name" value="PEPTIDASE_A1"/>
</dbReference>
<evidence type="ECO:0000256" key="4">
    <source>
        <dbReference type="ARBA" id="ARBA00022750"/>
    </source>
</evidence>
<feature type="active site" evidence="7">
    <location>
        <position position="191"/>
    </location>
</feature>
<dbReference type="Gene3D" id="2.40.70.10">
    <property type="entry name" value="Acid Proteases"/>
    <property type="match status" value="2"/>
</dbReference>
<dbReference type="Proteomes" id="UP000504604">
    <property type="component" value="Linkage group LG3"/>
</dbReference>
<feature type="compositionally biased region" description="Basic residues" evidence="8">
    <location>
        <begin position="120"/>
        <end position="144"/>
    </location>
</feature>
<feature type="domain" description="Peptidase A1" evidence="10">
    <location>
        <begin position="173"/>
        <end position="506"/>
    </location>
</feature>
<dbReference type="InParanoid" id="A0A6I9SRT1"/>
<keyword evidence="5" id="KW-0378">Hydrolase</keyword>
<evidence type="ECO:0000256" key="3">
    <source>
        <dbReference type="ARBA" id="ARBA00022729"/>
    </source>
</evidence>
<dbReference type="AlphaFoldDB" id="A0A6I9SRT1"/>
<evidence type="ECO:0000256" key="8">
    <source>
        <dbReference type="SAM" id="MobiDB-lite"/>
    </source>
</evidence>
<evidence type="ECO:0000256" key="9">
    <source>
        <dbReference type="SAM" id="SignalP"/>
    </source>
</evidence>
<organism evidence="11 12">
    <name type="scientific">Sesamum indicum</name>
    <name type="common">Oriental sesame</name>
    <name type="synonym">Sesamum orientale</name>
    <dbReference type="NCBI Taxonomy" id="4182"/>
    <lineage>
        <taxon>Eukaryota</taxon>
        <taxon>Viridiplantae</taxon>
        <taxon>Streptophyta</taxon>
        <taxon>Embryophyta</taxon>
        <taxon>Tracheophyta</taxon>
        <taxon>Spermatophyta</taxon>
        <taxon>Magnoliopsida</taxon>
        <taxon>eudicotyledons</taxon>
        <taxon>Gunneridae</taxon>
        <taxon>Pentapetalae</taxon>
        <taxon>asterids</taxon>
        <taxon>lamiids</taxon>
        <taxon>Lamiales</taxon>
        <taxon>Pedaliaceae</taxon>
        <taxon>Sesamum</taxon>
    </lineage>
</organism>
<evidence type="ECO:0000256" key="5">
    <source>
        <dbReference type="ARBA" id="ARBA00022801"/>
    </source>
</evidence>
<dbReference type="Gramene" id="SIN_1017382.t">
    <property type="protein sequence ID" value="SIN_1017382.t.cds1"/>
    <property type="gene ID" value="SIN_1017382"/>
</dbReference>
<dbReference type="PANTHER" id="PTHR13683:SF274">
    <property type="entry name" value="PROTEIN ASPARTIC PROTEASE IN GUARD CELL 1"/>
    <property type="match status" value="1"/>
</dbReference>
<keyword evidence="11" id="KW-1185">Reference proteome</keyword>
<dbReference type="PROSITE" id="PS51767">
    <property type="entry name" value="PEPTIDASE_A1"/>
    <property type="match status" value="1"/>
</dbReference>
<keyword evidence="3 9" id="KW-0732">Signal</keyword>
<feature type="signal peptide" evidence="9">
    <location>
        <begin position="1"/>
        <end position="26"/>
    </location>
</feature>
<evidence type="ECO:0000313" key="11">
    <source>
        <dbReference type="Proteomes" id="UP000504604"/>
    </source>
</evidence>
<dbReference type="GeneID" id="105158029"/>
<dbReference type="FunFam" id="2.40.70.10:FF:000010">
    <property type="entry name" value="Aspartyl protease family protein 2"/>
    <property type="match status" value="1"/>
</dbReference>
<dbReference type="InterPro" id="IPR032799">
    <property type="entry name" value="TAXi_C"/>
</dbReference>
<dbReference type="SUPFAM" id="SSF50630">
    <property type="entry name" value="Acid proteases"/>
    <property type="match status" value="1"/>
</dbReference>
<reference evidence="12" key="1">
    <citation type="submission" date="2025-08" db="UniProtKB">
        <authorList>
            <consortium name="RefSeq"/>
        </authorList>
    </citation>
    <scope>IDENTIFICATION</scope>
</reference>
<gene>
    <name evidence="12" type="primary">LOC105158029</name>
</gene>
<sequence>MAQPTITALSLASFILSLLLITSSSSHHHDEHLFQVLDVSASLQQARQVFSPNLAQGSASLRQLQPLNSSNYSADSLSLTLHPRSSLPFDRHSNNYTHLTLSRLARDDARVRWLHSHHPHWRSRHSHHPHWRSRHSHGRSRHSRAPSAYKAVRQPDQFESPLISGIELGSGEYFARIGVGRPVKEFYMVIDTGSDVSWLQCQPCYDCYQQADPIFDASASSTYKPLSCKTEQCASLDISACSRMGNCIYQVSYGDGSYTVGNFATETISFGASGSVPNVAIGCGHDNEGLFSGSAGLLGLGGGKLSLPSQMRASSFSYCLVNRDSSSSSTLDFNTARPADSVLATLLRNPLIKTFRYVDLTGISVGGRALPIPSSLLAIGSDGKGGVIVDSGTSVTRLQTEVYSLVRDAFKNMTQNLPPASRLSLFDTCYNLSGRSRVQVPTVSFQFSGGRTLSLPPTNYLIPVDDEGKFCFAFAGTSGPMSIMGNVQQQGTRVSFDLANNYIGFSPNKC</sequence>
<evidence type="ECO:0000256" key="1">
    <source>
        <dbReference type="ARBA" id="ARBA00007447"/>
    </source>
</evidence>
<feature type="active site" evidence="7">
    <location>
        <position position="390"/>
    </location>
</feature>
<evidence type="ECO:0000313" key="12">
    <source>
        <dbReference type="RefSeq" id="XP_011072934.1"/>
    </source>
</evidence>
<evidence type="ECO:0000256" key="6">
    <source>
        <dbReference type="ARBA" id="ARBA00023125"/>
    </source>
</evidence>